<proteinExistence type="predicted"/>
<dbReference type="RefSeq" id="WP_204721741.1">
    <property type="nucleotide sequence ID" value="NZ_JACSNR010000010.1"/>
</dbReference>
<reference evidence="1 2" key="1">
    <citation type="journal article" date="2021" name="Sci. Rep.">
        <title>The distribution of antibiotic resistance genes in chicken gut microbiota commensals.</title>
        <authorList>
            <person name="Juricova H."/>
            <person name="Matiasovicova J."/>
            <person name="Kubasova T."/>
            <person name="Cejkova D."/>
            <person name="Rychlik I."/>
        </authorList>
    </citation>
    <scope>NUCLEOTIDE SEQUENCE [LARGE SCALE GENOMIC DNA]</scope>
    <source>
        <strain evidence="1 2">An564</strain>
    </source>
</reference>
<gene>
    <name evidence="1" type="ORF">H9X81_10295</name>
</gene>
<comment type="caution">
    <text evidence="1">The sequence shown here is derived from an EMBL/GenBank/DDBJ whole genome shotgun (WGS) entry which is preliminary data.</text>
</comment>
<evidence type="ECO:0000313" key="2">
    <source>
        <dbReference type="Proteomes" id="UP000724149"/>
    </source>
</evidence>
<sequence length="68" mass="7914">MRKVKNMDRKVFLERCIDIFADYIAELNEISGYVITQEEQESFTQKISEVQELSAAAQEQLLETMPTL</sequence>
<organism evidence="1 2">
    <name type="scientific">Hydrogenoanaerobacterium saccharovorans</name>
    <dbReference type="NCBI Taxonomy" id="474960"/>
    <lineage>
        <taxon>Bacteria</taxon>
        <taxon>Bacillati</taxon>
        <taxon>Bacillota</taxon>
        <taxon>Clostridia</taxon>
        <taxon>Eubacteriales</taxon>
        <taxon>Oscillospiraceae</taxon>
        <taxon>Hydrogenoanaerobacterium</taxon>
    </lineage>
</organism>
<dbReference type="Proteomes" id="UP000724149">
    <property type="component" value="Unassembled WGS sequence"/>
</dbReference>
<accession>A0ABS2GNR1</accession>
<protein>
    <submittedName>
        <fullName evidence="1">Uncharacterized protein</fullName>
    </submittedName>
</protein>
<name>A0ABS2GNR1_9FIRM</name>
<keyword evidence="2" id="KW-1185">Reference proteome</keyword>
<dbReference type="EMBL" id="JACSNR010000010">
    <property type="protein sequence ID" value="MBM6924072.1"/>
    <property type="molecule type" value="Genomic_DNA"/>
</dbReference>
<evidence type="ECO:0000313" key="1">
    <source>
        <dbReference type="EMBL" id="MBM6924072.1"/>
    </source>
</evidence>